<comment type="subunit">
    <text evidence="2 4">Monomer. Interacts with PqqE.</text>
</comment>
<dbReference type="NCBIfam" id="TIGR03859">
    <property type="entry name" value="PQQ_PqqD"/>
    <property type="match status" value="1"/>
</dbReference>
<dbReference type="AlphaFoldDB" id="A0A2S9VC13"/>
<keyword evidence="6" id="KW-1185">Reference proteome</keyword>
<proteinExistence type="inferred from homology"/>
<dbReference type="UniPathway" id="UPA00539"/>
<dbReference type="GO" id="GO:0048038">
    <property type="term" value="F:quinone binding"/>
    <property type="evidence" value="ECO:0007669"/>
    <property type="project" value="InterPro"/>
</dbReference>
<dbReference type="Pfam" id="PF05402">
    <property type="entry name" value="PqqD"/>
    <property type="match status" value="1"/>
</dbReference>
<dbReference type="Proteomes" id="UP000238949">
    <property type="component" value="Unassembled WGS sequence"/>
</dbReference>
<comment type="caution">
    <text evidence="5">The sequence shown here is derived from an EMBL/GenBank/DDBJ whole genome shotgun (WGS) entry which is preliminary data.</text>
</comment>
<sequence>MSELASKVPKLNRLFKFQFEKAQDCYVLLFPEGMIKLNGSASAILLQVDGTKSVGDIVAALQAEYPDAEGIEEDVLTFFEHAEQKRWINYV</sequence>
<name>A0A2S9VC13_9ALTE</name>
<comment type="function">
    <text evidence="4">Functions as a PqqA binding protein and presents PqqA to PqqE, in the pyrroloquinoline quinone (PQQ) biosynthetic pathway.</text>
</comment>
<comment type="similarity">
    <text evidence="4">Belongs to the PqqD family.</text>
</comment>
<protein>
    <recommendedName>
        <fullName evidence="4">PqqA binding protein</fullName>
    </recommendedName>
    <alternativeName>
        <fullName evidence="4">Coenzyme PQQ synthesis protein D</fullName>
    </alternativeName>
    <alternativeName>
        <fullName evidence="4">Pyrroloquinoline quinone biosynthesis protein D</fullName>
    </alternativeName>
</protein>
<evidence type="ECO:0000256" key="1">
    <source>
        <dbReference type="ARBA" id="ARBA00004886"/>
    </source>
</evidence>
<dbReference type="RefSeq" id="WP_105934246.1">
    <property type="nucleotide sequence ID" value="NZ_PVNP01000076.1"/>
</dbReference>
<dbReference type="InterPro" id="IPR041881">
    <property type="entry name" value="PqqD_sf"/>
</dbReference>
<evidence type="ECO:0000256" key="3">
    <source>
        <dbReference type="ARBA" id="ARBA00022905"/>
    </source>
</evidence>
<accession>A0A2S9VC13</accession>
<evidence type="ECO:0000313" key="5">
    <source>
        <dbReference type="EMBL" id="PRO73998.1"/>
    </source>
</evidence>
<dbReference type="GO" id="GO:0018189">
    <property type="term" value="P:pyrroloquinoline quinone biosynthetic process"/>
    <property type="evidence" value="ECO:0007669"/>
    <property type="project" value="UniProtKB-UniRule"/>
</dbReference>
<evidence type="ECO:0000256" key="4">
    <source>
        <dbReference type="HAMAP-Rule" id="MF_00655"/>
    </source>
</evidence>
<evidence type="ECO:0000313" key="6">
    <source>
        <dbReference type="Proteomes" id="UP000238949"/>
    </source>
</evidence>
<evidence type="ECO:0000256" key="2">
    <source>
        <dbReference type="ARBA" id="ARBA00011741"/>
    </source>
</evidence>
<dbReference type="EMBL" id="PVNP01000076">
    <property type="protein sequence ID" value="PRO73998.1"/>
    <property type="molecule type" value="Genomic_DNA"/>
</dbReference>
<dbReference type="OrthoDB" id="7356791at2"/>
<dbReference type="Gene3D" id="1.10.10.1150">
    <property type="entry name" value="Coenzyme PQQ synthesis protein D (PqqD)"/>
    <property type="match status" value="1"/>
</dbReference>
<keyword evidence="3 4" id="KW-0884">PQQ biosynthesis</keyword>
<dbReference type="HAMAP" id="MF_00655">
    <property type="entry name" value="PQQ_syn_PqqD"/>
    <property type="match status" value="1"/>
</dbReference>
<dbReference type="InterPro" id="IPR022479">
    <property type="entry name" value="PqqD_bac"/>
</dbReference>
<dbReference type="NCBIfam" id="NF002535">
    <property type="entry name" value="PRK02079.1"/>
    <property type="match status" value="1"/>
</dbReference>
<gene>
    <name evidence="4" type="primary">pqqD</name>
    <name evidence="5" type="ORF">C6Y40_08655</name>
</gene>
<reference evidence="6" key="1">
    <citation type="journal article" date="2020" name="Int. J. Syst. Evol. Microbiol.">
        <title>Alteromonas alba sp. nov., a marine bacterium isolated from the seawater of the West Pacific Ocean.</title>
        <authorList>
            <person name="Sun C."/>
            <person name="Wu Y.-H."/>
            <person name="Xamxidin M."/>
            <person name="Cheng H."/>
            <person name="Xu X.-W."/>
        </authorList>
    </citation>
    <scope>NUCLEOTIDE SEQUENCE [LARGE SCALE GENOMIC DNA]</scope>
    <source>
        <strain evidence="6">190</strain>
    </source>
</reference>
<dbReference type="InterPro" id="IPR008792">
    <property type="entry name" value="PQQD"/>
</dbReference>
<organism evidence="5 6">
    <name type="scientific">Alteromonas alba</name>
    <dbReference type="NCBI Taxonomy" id="2079529"/>
    <lineage>
        <taxon>Bacteria</taxon>
        <taxon>Pseudomonadati</taxon>
        <taxon>Pseudomonadota</taxon>
        <taxon>Gammaproteobacteria</taxon>
        <taxon>Alteromonadales</taxon>
        <taxon>Alteromonadaceae</taxon>
        <taxon>Alteromonas/Salinimonas group</taxon>
        <taxon>Alteromonas</taxon>
    </lineage>
</organism>
<comment type="pathway">
    <text evidence="1 4">Cofactor biosynthesis; pyrroloquinoline quinone biosynthesis.</text>
</comment>